<sequence length="76" mass="8783">MNYWMHVAFVFDVSNLQQSIYVNGVLDRQRTASSALKNAIANFTIGTNEHVNTPNNYFQGYIDQLSINRRILDLME</sequence>
<organism evidence="1 2">
    <name type="scientific">Rotaria socialis</name>
    <dbReference type="NCBI Taxonomy" id="392032"/>
    <lineage>
        <taxon>Eukaryota</taxon>
        <taxon>Metazoa</taxon>
        <taxon>Spiralia</taxon>
        <taxon>Gnathifera</taxon>
        <taxon>Rotifera</taxon>
        <taxon>Eurotatoria</taxon>
        <taxon>Bdelloidea</taxon>
        <taxon>Philodinida</taxon>
        <taxon>Philodinidae</taxon>
        <taxon>Rotaria</taxon>
    </lineage>
</organism>
<dbReference type="Gene3D" id="2.60.120.200">
    <property type="match status" value="1"/>
</dbReference>
<dbReference type="AlphaFoldDB" id="A0A822BNU6"/>
<dbReference type="EMBL" id="CAJOBR010041208">
    <property type="protein sequence ID" value="CAF5026658.1"/>
    <property type="molecule type" value="Genomic_DNA"/>
</dbReference>
<accession>A0A822BNU6</accession>
<dbReference type="Proteomes" id="UP000663848">
    <property type="component" value="Unassembled WGS sequence"/>
</dbReference>
<dbReference type="SUPFAM" id="SSF49899">
    <property type="entry name" value="Concanavalin A-like lectins/glucanases"/>
    <property type="match status" value="1"/>
</dbReference>
<protein>
    <recommendedName>
        <fullName evidence="3">LamG domain-containing protein</fullName>
    </recommendedName>
</protein>
<name>A0A822BNU6_9BILA</name>
<reference evidence="1" key="1">
    <citation type="submission" date="2021-02" db="EMBL/GenBank/DDBJ databases">
        <authorList>
            <person name="Nowell W R."/>
        </authorList>
    </citation>
    <scope>NUCLEOTIDE SEQUENCE</scope>
</reference>
<evidence type="ECO:0008006" key="3">
    <source>
        <dbReference type="Google" id="ProtNLM"/>
    </source>
</evidence>
<dbReference type="InterPro" id="IPR013320">
    <property type="entry name" value="ConA-like_dom_sf"/>
</dbReference>
<proteinExistence type="predicted"/>
<evidence type="ECO:0000313" key="1">
    <source>
        <dbReference type="EMBL" id="CAF5026658.1"/>
    </source>
</evidence>
<dbReference type="Pfam" id="PF13385">
    <property type="entry name" value="Laminin_G_3"/>
    <property type="match status" value="1"/>
</dbReference>
<gene>
    <name evidence="1" type="ORF">QYT958_LOCUS40361</name>
</gene>
<comment type="caution">
    <text evidence="1">The sequence shown here is derived from an EMBL/GenBank/DDBJ whole genome shotgun (WGS) entry which is preliminary data.</text>
</comment>
<evidence type="ECO:0000313" key="2">
    <source>
        <dbReference type="Proteomes" id="UP000663848"/>
    </source>
</evidence>